<evidence type="ECO:0008006" key="3">
    <source>
        <dbReference type="Google" id="ProtNLM"/>
    </source>
</evidence>
<evidence type="ECO:0000256" key="1">
    <source>
        <dbReference type="SAM" id="MobiDB-lite"/>
    </source>
</evidence>
<dbReference type="SUPFAM" id="SSF52402">
    <property type="entry name" value="Adenine nucleotide alpha hydrolases-like"/>
    <property type="match status" value="1"/>
</dbReference>
<accession>A0A644ZGW6</accession>
<feature type="region of interest" description="Disordered" evidence="1">
    <location>
        <begin position="73"/>
        <end position="96"/>
    </location>
</feature>
<dbReference type="InterPro" id="IPR014729">
    <property type="entry name" value="Rossmann-like_a/b/a_fold"/>
</dbReference>
<dbReference type="Gene3D" id="3.40.50.620">
    <property type="entry name" value="HUPs"/>
    <property type="match status" value="1"/>
</dbReference>
<proteinExistence type="predicted"/>
<reference evidence="2" key="1">
    <citation type="submission" date="2019-08" db="EMBL/GenBank/DDBJ databases">
        <authorList>
            <person name="Kucharzyk K."/>
            <person name="Murdoch R.W."/>
            <person name="Higgins S."/>
            <person name="Loffler F."/>
        </authorList>
    </citation>
    <scope>NUCLEOTIDE SEQUENCE</scope>
</reference>
<comment type="caution">
    <text evidence="2">The sequence shown here is derived from an EMBL/GenBank/DDBJ whole genome shotgun (WGS) entry which is preliminary data.</text>
</comment>
<organism evidence="2">
    <name type="scientific">bioreactor metagenome</name>
    <dbReference type="NCBI Taxonomy" id="1076179"/>
    <lineage>
        <taxon>unclassified sequences</taxon>
        <taxon>metagenomes</taxon>
        <taxon>ecological metagenomes</taxon>
    </lineage>
</organism>
<sequence length="119" mass="13076">MREILEISEGSLVVSAVSDAYTATLRIKLPCLLCMDGDINTPRLPSYLRKLHTPSDAVRTLTLSDLPETDPLRYGLDGSPTKVERIFPPEPTGERRMHEGCTAELAEITAGILHSCKVI</sequence>
<dbReference type="AlphaFoldDB" id="A0A644ZGW6"/>
<gene>
    <name evidence="2" type="ORF">SDC9_86781</name>
</gene>
<evidence type="ECO:0000313" key="2">
    <source>
        <dbReference type="EMBL" id="MPM40142.1"/>
    </source>
</evidence>
<name>A0A644ZGW6_9ZZZZ</name>
<protein>
    <recommendedName>
        <fullName evidence="3">Electron transfer flavoprotein alpha/beta-subunit N-terminal domain-containing protein</fullName>
    </recommendedName>
</protein>
<dbReference type="EMBL" id="VSSQ01008891">
    <property type="protein sequence ID" value="MPM40142.1"/>
    <property type="molecule type" value="Genomic_DNA"/>
</dbReference>
<feature type="compositionally biased region" description="Basic and acidic residues" evidence="1">
    <location>
        <begin position="82"/>
        <end position="96"/>
    </location>
</feature>